<dbReference type="ChiTaRS" id="MOGS">
    <property type="organism name" value="human"/>
</dbReference>
<reference evidence="8 9" key="3">
    <citation type="journal article" date="2005" name="Nature">
        <title>Generation and annotation of the DNA sequences of human chromosomes 2 and 4.</title>
        <authorList>
            <person name="Hillier L.W."/>
            <person name="Graves T.A."/>
            <person name="Fulton R.S."/>
            <person name="Fulton L.A."/>
            <person name="Pepin K.H."/>
            <person name="Minx P."/>
            <person name="Wagner-McPherson C."/>
            <person name="Layman D."/>
            <person name="Wylie K."/>
            <person name="Sekhon M."/>
            <person name="Becker M.C."/>
            <person name="Fewell G.A."/>
            <person name="Delehaunty K.D."/>
            <person name="Miner T.L."/>
            <person name="Nash W.E."/>
            <person name="Kremitzki C."/>
            <person name="Oddy L."/>
            <person name="Du H."/>
            <person name="Sun H."/>
            <person name="Bradshaw-Cordum H."/>
            <person name="Ali J."/>
            <person name="Carter J."/>
            <person name="Cordes M."/>
            <person name="Harris A."/>
            <person name="Isak A."/>
            <person name="van Brunt A."/>
            <person name="Nguyen C."/>
            <person name="Du F."/>
            <person name="Courtney L."/>
            <person name="Kalicki J."/>
            <person name="Ozersky P."/>
            <person name="Abbott S."/>
            <person name="Armstrong J."/>
            <person name="Belter E.A."/>
            <person name="Caruso L."/>
            <person name="Cedroni M."/>
            <person name="Cotton M."/>
            <person name="Davidson T."/>
            <person name="Desai A."/>
            <person name="Elliott G."/>
            <person name="Erb T."/>
            <person name="Fronick C."/>
            <person name="Gaige T."/>
            <person name="Haakenson W."/>
            <person name="Haglund K."/>
            <person name="Holmes A."/>
            <person name="Harkins R."/>
            <person name="Kim K."/>
            <person name="Kruchowski S.S."/>
            <person name="Strong C.M."/>
            <person name="Grewal N."/>
            <person name="Goyea E."/>
            <person name="Hou S."/>
            <person name="Levy A."/>
            <person name="Martinka S."/>
            <person name="Mead K."/>
            <person name="McLellan M.D."/>
            <person name="Meyer R."/>
            <person name="Randall-Maher J."/>
            <person name="Tomlinson C."/>
            <person name="Dauphin-Kohlberg S."/>
            <person name="Kozlowicz-Reilly A."/>
            <person name="Shah N."/>
            <person name="Swearengen-Shahid S."/>
            <person name="Snider J."/>
            <person name="Strong J.T."/>
            <person name="Thompson J."/>
            <person name="Yoakum M."/>
            <person name="Leonard S."/>
            <person name="Pearman C."/>
            <person name="Trani L."/>
            <person name="Radionenko M."/>
            <person name="Waligorski J.E."/>
            <person name="Wang C."/>
            <person name="Rock S.M."/>
            <person name="Tin-Wollam A.M."/>
            <person name="Maupin R."/>
            <person name="Latreille P."/>
            <person name="Wendl M.C."/>
            <person name="Yang S.P."/>
            <person name="Pohl C."/>
            <person name="Wallis J.W."/>
            <person name="Spieth J."/>
            <person name="Bieri T.A."/>
            <person name="Berkowicz N."/>
            <person name="Nelson J.O."/>
            <person name="Osborne J."/>
            <person name="Ding L."/>
            <person name="Meyer R."/>
            <person name="Sabo A."/>
            <person name="Shotland Y."/>
            <person name="Sinha P."/>
            <person name="Wohldmann P.E."/>
            <person name="Cook L.L."/>
            <person name="Hickenbotham M.T."/>
            <person name="Eldred J."/>
            <person name="Williams D."/>
            <person name="Jones T.A."/>
            <person name="She X."/>
            <person name="Ciccarelli F.D."/>
            <person name="Izaurralde E."/>
            <person name="Taylor J."/>
            <person name="Schmutz J."/>
            <person name="Myers R.M."/>
            <person name="Cox D.R."/>
            <person name="Huang X."/>
            <person name="McPherson J.D."/>
            <person name="Mardis E.R."/>
            <person name="Clifton S.W."/>
            <person name="Warren W.C."/>
            <person name="Chinwalla A.T."/>
            <person name="Eddy S.R."/>
            <person name="Marra M.A."/>
            <person name="Ovcharenko I."/>
            <person name="Furey T.S."/>
            <person name="Miller W."/>
            <person name="Eichler E.E."/>
            <person name="Bork P."/>
            <person name="Suyama M."/>
            <person name="Torrents D."/>
            <person name="Waterston R.H."/>
            <person name="Wilson R.K."/>
        </authorList>
    </citation>
    <scope>NUCLEOTIDE SEQUENCE [LARGE SCALE GENOMIC DNA]</scope>
</reference>
<dbReference type="AlphaFoldDB" id="B4E3B8"/>
<dbReference type="EC" id="3.2.1.106" evidence="3"/>
<evidence type="ECO:0000256" key="1">
    <source>
        <dbReference type="ARBA" id="ARBA00022801"/>
    </source>
</evidence>
<dbReference type="Pfam" id="PF16923">
    <property type="entry name" value="Glyco_hydro_63N"/>
    <property type="match status" value="1"/>
</dbReference>
<protein>
    <recommendedName>
        <fullName evidence="3">Mannosyl-oligosaccharide glucosidase</fullName>
        <ecNumber evidence="3">3.2.1.106</ecNumber>
    </recommendedName>
    <alternativeName>
        <fullName evidence="4">Glucosidase I</fullName>
    </alternativeName>
</protein>
<comment type="function">
    <text evidence="3">Cleaves the distal alpha 1,2-linked glucose residue from the Glc(3)Man(9)GlcNAc(2) oligosaccharide precursor.</text>
</comment>
<dbReference type="OpenTargets" id="ENSG00000115275"/>
<dbReference type="ExpressionAtlas" id="B4E3B8">
    <property type="expression patterns" value="baseline and differential"/>
</dbReference>
<dbReference type="Gene3D" id="2.70.98.110">
    <property type="entry name" value="Glycosyl hydrolase family 63, N-terminal domain"/>
    <property type="match status" value="1"/>
</dbReference>
<dbReference type="GO" id="GO:0004573">
    <property type="term" value="F:Glc3Man9GlcNAc2 oligosaccharide glucosidase activity"/>
    <property type="evidence" value="ECO:0007669"/>
    <property type="project" value="UniProtKB-UniRule"/>
</dbReference>
<keyword evidence="9" id="KW-1185">Reference proteome</keyword>
<dbReference type="GO" id="GO:0005789">
    <property type="term" value="C:endoplasmic reticulum membrane"/>
    <property type="evidence" value="ECO:0007669"/>
    <property type="project" value="UniProtKB-SubCell"/>
</dbReference>
<dbReference type="Proteomes" id="UP000005640">
    <property type="component" value="Chromosome 2"/>
</dbReference>
<keyword evidence="2 3" id="KW-0326">Glycosidase</keyword>
<keyword evidence="1 3" id="KW-0378">Hydrolase</keyword>
<gene>
    <name evidence="8" type="primary">MOGS</name>
</gene>
<keyword evidence="3" id="KW-1133">Transmembrane helix</keyword>
<evidence type="ECO:0000313" key="9">
    <source>
        <dbReference type="Proteomes" id="UP000005640"/>
    </source>
</evidence>
<keyword evidence="3" id="KW-0256">Endoplasmic reticulum</keyword>
<keyword evidence="10 11" id="KW-1267">Proteomics identification</keyword>
<dbReference type="PANTHER" id="PTHR10412:SF11">
    <property type="entry name" value="MANNOSYL-OLIGOSACCHARIDE GLUCOSIDASE"/>
    <property type="match status" value="1"/>
</dbReference>
<accession>B4E3B8</accession>
<evidence type="ECO:0000256" key="5">
    <source>
        <dbReference type="SAM" id="MobiDB-lite"/>
    </source>
</evidence>
<dbReference type="ProteomicsDB" id="5889"/>
<reference evidence="12" key="5">
    <citation type="journal article" date="2011" name="BMC Syst. Biol.">
        <title>Initial characterization of the human central proteome.</title>
        <authorList>
            <person name="Burkard T.R."/>
            <person name="Planyavsky M."/>
            <person name="Kaupe I."/>
            <person name="Breitwieser F.P."/>
            <person name="Burckstummer T."/>
            <person name="Bennett K.L."/>
            <person name="Superti-Furga G."/>
            <person name="Colinge J."/>
        </authorList>
    </citation>
    <scope>IDENTIFICATION BY MASS SPECTROMETRY [LARGE SCALE ANALYSIS]</scope>
</reference>
<feature type="region of interest" description="Disordered" evidence="5">
    <location>
        <begin position="1"/>
        <end position="38"/>
    </location>
</feature>
<dbReference type="InterPro" id="IPR038518">
    <property type="entry name" value="Glyco_hydro_63N_sf"/>
</dbReference>
<comment type="subcellular location">
    <subcellularLocation>
        <location evidence="3">Endoplasmic reticulum membrane</location>
        <topology evidence="3">Single-pass type II membrane protein</topology>
    </subcellularLocation>
</comment>
<reference evidence="7" key="4">
    <citation type="submission" date="2007-10" db="EMBL/GenBank/DDBJ databases">
        <title>NEDO human cDNA sequencing project focused on splicing variants.</title>
        <authorList>
            <person name="Wakamatsu A."/>
            <person name="Yamamoto J."/>
            <person name="Kimura K."/>
            <person name="Ishii S."/>
            <person name="Watanabe K."/>
            <person name="Sugiyama A."/>
            <person name="Murakawa K."/>
            <person name="Kaida T."/>
            <person name="Tsuchiya K."/>
            <person name="Fukuzumi Y."/>
            <person name="Kumagai A."/>
            <person name="Oishi Y."/>
            <person name="Yamamoto S."/>
            <person name="Ono Y."/>
            <person name="Komori Y."/>
            <person name="Yamazaki M."/>
            <person name="Kisu Y."/>
            <person name="Nishikawa T."/>
            <person name="Sugano S."/>
            <person name="Nomura N."/>
            <person name="Isogai T."/>
        </authorList>
    </citation>
    <scope>NUCLEOTIDE SEQUENCE</scope>
    <source>
        <tissue evidence="7">Uterus</tissue>
    </source>
</reference>
<evidence type="ECO:0000256" key="2">
    <source>
        <dbReference type="ARBA" id="ARBA00023295"/>
    </source>
</evidence>
<comment type="catalytic activity">
    <reaction evidence="3">
        <text>N(4)-(alpha-D-Glc-(1-&gt;2)-alpha-D-Glc-(1-&gt;3)-alpha-D-Glc-(1-&gt;3)-alpha-D-Man-(1-&gt;2)-alpha-D-Man-(1-&gt;2)-alpha-D-Man-(1-&gt;3)-[alpha-D-Man-(1-&gt;2)-alpha-D-Man-(1-&gt;3)-[alpha-D-Man-(1-&gt;2)-alpha-D-Man-(1-&gt;6)]-alpha-D-Man-(1-&gt;6)]-beta-D-Man-(1-&gt;4)-beta-D-GlcNAc-(1-&gt;4)-beta-D-GlcNAc)-L-asparaginyl-[protein] + H2O = N(4)-(alpha-D-Glc-(1-&gt;3)-alpha-D-Glc-(1-&gt;3)-alpha-D-Man-(1-&gt;2)-alpha-D-Man-(1-&gt;2)-alpha-D-Man-(1-&gt;3)-[alpha-D-Man-(1-&gt;2)-alpha-D-Man-(1-&gt;3)-[alpha-D-Man-(1-&gt;2)-alpha-D-Man-(1-&gt;6)]-alpha-D-Man-(1-&gt;6)]-beta-D-Man-(1-&gt;4)-beta-D-GlcNAc-(1-&gt;4)-beta-D-GlcNAc)-L-asparaginyl-[protein] + beta-D-glucose</text>
        <dbReference type="Rhea" id="RHEA:55988"/>
        <dbReference type="Rhea" id="RHEA-COMP:12806"/>
        <dbReference type="Rhea" id="RHEA-COMP:14355"/>
        <dbReference type="ChEBI" id="CHEBI:15377"/>
        <dbReference type="ChEBI" id="CHEBI:15903"/>
        <dbReference type="ChEBI" id="CHEBI:59082"/>
        <dbReference type="ChEBI" id="CHEBI:132537"/>
        <dbReference type="EC" id="3.2.1.106"/>
    </reaction>
</comment>
<dbReference type="VEuPathDB" id="HostDB:ENSG00000115275"/>
<evidence type="ECO:0007829" key="10">
    <source>
        <dbReference type="PeptideAtlas" id="B4E3B8"/>
    </source>
</evidence>
<dbReference type="InterPro" id="IPR004888">
    <property type="entry name" value="Glycoside_hydrolase_63"/>
</dbReference>
<keyword evidence="3" id="KW-0812">Transmembrane</keyword>
<dbReference type="Bgee" id="ENSG00000115275">
    <property type="expression patterns" value="Expressed in body of pancreas and 123 other cell types or tissues"/>
</dbReference>
<reference evidence="8" key="6">
    <citation type="submission" date="2025-05" db="UniProtKB">
        <authorList>
            <consortium name="Ensembl"/>
        </authorList>
    </citation>
    <scope>IDENTIFICATION</scope>
</reference>
<keyword evidence="3" id="KW-0472">Membrane</keyword>
<feature type="transmembrane region" description="Helical" evidence="3">
    <location>
        <begin position="43"/>
        <end position="66"/>
    </location>
</feature>
<evidence type="ECO:0000259" key="6">
    <source>
        <dbReference type="Pfam" id="PF16923"/>
    </source>
</evidence>
<comment type="pathway">
    <text evidence="4">Glycan metabolism; N-glycan degradation.</text>
</comment>
<evidence type="ECO:0000256" key="4">
    <source>
        <dbReference type="RuleBase" id="RU369107"/>
    </source>
</evidence>
<keyword evidence="4" id="KW-0325">Glycoprotein</keyword>
<sequence length="159" mass="17204">MARGERRRRAVPAEGVRTAERAARGGPGRRDGRGGGPRSTAGGVALAVVVLSLALGMSGRWVLAWYRARRAVTLHSAPPVLPADSSSPAVAPDLFWGTYRPHVYFGMKTRSPKPLLTGLRYFCPPFGLPVLLCGDRWQGSPTTRGWGQGAVEVYQWAHQ</sequence>
<dbReference type="EMBL" id="AK304655">
    <property type="protein sequence ID" value="BAG65430.1"/>
    <property type="molecule type" value="mRNA"/>
</dbReference>
<dbReference type="PANTHER" id="PTHR10412">
    <property type="entry name" value="MANNOSYL-OLIGOSACCHARIDE GLUCOSIDASE"/>
    <property type="match status" value="1"/>
</dbReference>
<organism evidence="7">
    <name type="scientific">Homo sapiens</name>
    <name type="common">Human</name>
    <dbReference type="NCBI Taxonomy" id="9606"/>
    <lineage>
        <taxon>Eukaryota</taxon>
        <taxon>Metazoa</taxon>
        <taxon>Chordata</taxon>
        <taxon>Craniata</taxon>
        <taxon>Vertebrata</taxon>
        <taxon>Euteleostomi</taxon>
        <taxon>Mammalia</taxon>
        <taxon>Eutheria</taxon>
        <taxon>Euarchontoglires</taxon>
        <taxon>Primates</taxon>
        <taxon>Haplorrhini</taxon>
        <taxon>Catarrhini</taxon>
        <taxon>Hominidae</taxon>
        <taxon>Homo</taxon>
    </lineage>
</organism>
<dbReference type="GO" id="GO:0006487">
    <property type="term" value="P:protein N-linked glycosylation"/>
    <property type="evidence" value="ECO:0007669"/>
    <property type="project" value="UniProtKB-UniRule"/>
</dbReference>
<feature type="compositionally biased region" description="Basic residues" evidence="5">
    <location>
        <begin position="1"/>
        <end position="10"/>
    </location>
</feature>
<evidence type="ECO:0000256" key="3">
    <source>
        <dbReference type="RuleBase" id="RU368089"/>
    </source>
</evidence>
<evidence type="ECO:0007829" key="12">
    <source>
        <dbReference type="PubMed" id="21269460"/>
    </source>
</evidence>
<dbReference type="Ensembl" id="ENST00000647753.1">
    <property type="protein sequence ID" value="ENSP00000497318.1"/>
    <property type="gene ID" value="ENSG00000115275.15"/>
</dbReference>
<dbReference type="GeneTree" id="ENSGT00390000017452"/>
<proteinExistence type="evidence at protein level"/>
<evidence type="ECO:0000313" key="8">
    <source>
        <dbReference type="Ensembl" id="ENSP00000497318.1"/>
    </source>
</evidence>
<dbReference type="HGNC" id="HGNC:24862">
    <property type="gene designation" value="MOGS"/>
</dbReference>
<dbReference type="GO" id="GO:0009311">
    <property type="term" value="P:oligosaccharide metabolic process"/>
    <property type="evidence" value="ECO:0007669"/>
    <property type="project" value="UniProtKB-UniRule"/>
</dbReference>
<name>B4E3B8_HUMAN</name>
<reference evidence="8" key="1">
    <citation type="journal article" date="2001" name="Nature">
        <title>Initial sequencing and analysis of the human genome.</title>
        <authorList>
            <consortium name="International Human Genome Sequencing Consortium"/>
            <person name="Lander E.S."/>
            <person name="Linton L.M."/>
            <person name="Birren B."/>
            <person name="Nusbaum C."/>
            <person name="Zody M.C."/>
            <person name="Baldwin J."/>
            <person name="Devon K."/>
            <person name="Dewar K."/>
            <person name="Doyle M."/>
            <person name="FitzHugh W."/>
            <person name="Funke R."/>
            <person name="Gage D."/>
            <person name="Harris K."/>
            <person name="Heaford A."/>
            <person name="Howland J."/>
            <person name="Kann L."/>
            <person name="Lehoczky J."/>
            <person name="LeVine R."/>
            <person name="McEwan P."/>
            <person name="McKernan K."/>
            <person name="Meldrim J."/>
            <person name="Mesirov J.P."/>
            <person name="Miranda C."/>
            <person name="Morris W."/>
            <person name="Naylor J."/>
            <person name="Raymond C."/>
            <person name="Rosetti M."/>
            <person name="Santos R."/>
            <person name="Sheridan A."/>
            <person name="Sougnez C."/>
            <person name="Stange-Thomann N."/>
            <person name="Stojanovic N."/>
            <person name="Subramanian A."/>
            <person name="Wyman D."/>
            <person name="Rogers J."/>
            <person name="Sulston J."/>
            <person name="Ainscough R."/>
            <person name="Beck S."/>
            <person name="Bentley D."/>
            <person name="Burton J."/>
            <person name="Clee C."/>
            <person name="Carter N."/>
            <person name="Coulson A."/>
            <person name="Deadman R."/>
            <person name="Deloukas P."/>
            <person name="Dunham A."/>
            <person name="Dunham I."/>
            <person name="Durbin R."/>
            <person name="French L."/>
            <person name="Grafham D."/>
            <person name="Gregory S."/>
            <person name="Hubbard T."/>
            <person name="Humphray S."/>
            <person name="Hunt A."/>
            <person name="Jones M."/>
            <person name="Lloyd C."/>
            <person name="McMurray A."/>
            <person name="Matthews L."/>
            <person name="Mercer S."/>
            <person name="Milne S."/>
            <person name="Mullikin J.C."/>
            <person name="Mungall A."/>
            <person name="Plumb R."/>
            <person name="Ross M."/>
            <person name="Shownkeen R."/>
            <person name="Sims S."/>
            <person name="Waterston R.H."/>
            <person name="Wilson R.K."/>
            <person name="Hillier L.W."/>
            <person name="McPherson J.D."/>
            <person name="Marra M.A."/>
            <person name="Mardis E.R."/>
            <person name="Fulton L.A."/>
            <person name="Chinwalla A.T."/>
            <person name="Pepin K.H."/>
            <person name="Gish W.R."/>
            <person name="Chissoe S.L."/>
            <person name="Wendl M.C."/>
            <person name="Delehaunty K.D."/>
            <person name="Miner T.L."/>
            <person name="Delehaunty A."/>
            <person name="Kramer J.B."/>
            <person name="Cook L.L."/>
            <person name="Fulton R.S."/>
            <person name="Johnson D.L."/>
            <person name="Minx P.J."/>
            <person name="Clifton S.W."/>
            <person name="Hawkins T."/>
            <person name="Branscomb E."/>
            <person name="Predki P."/>
            <person name="Richardson P."/>
            <person name="Wenning S."/>
            <person name="Slezak T."/>
            <person name="Doggett N."/>
            <person name="Cheng J.F."/>
            <person name="Olsen A."/>
            <person name="Lucas S."/>
            <person name="Elkin C."/>
            <person name="Uberbacher E."/>
            <person name="Frazier M."/>
            <person name="Gibbs R.A."/>
            <person name="Muzny D.M."/>
            <person name="Scherer S.E."/>
            <person name="Bouck J.B."/>
            <person name="Sodergren E.J."/>
            <person name="Worley K.C."/>
            <person name="Rives C.M."/>
            <person name="Gorrell J.H."/>
            <person name="Metzker M.L."/>
            <person name="Naylor S.L."/>
            <person name="Kucherlapati R.S."/>
            <person name="Nelson D.L."/>
            <person name="Weinstock G.M."/>
            <person name="Sakaki Y."/>
            <person name="Fujiyama A."/>
            <person name="Hattori M."/>
            <person name="Yada T."/>
            <person name="Toyoda A."/>
            <person name="Itoh T."/>
            <person name="Kawagoe C."/>
            <person name="Watanabe H."/>
            <person name="Totoki Y."/>
            <person name="Taylor T."/>
            <person name="Weissenbach J."/>
            <person name="Heilig R."/>
            <person name="Saurin W."/>
            <person name="Artiguenave F."/>
            <person name="Brottier P."/>
            <person name="Bruls T."/>
            <person name="Pelletier E."/>
            <person name="Robert C."/>
            <person name="Wincker P."/>
            <person name="Smith D.R."/>
            <person name="Doucette-Stamm L."/>
            <person name="Rubenfield M."/>
            <person name="Weinstock K."/>
            <person name="Lee H.M."/>
            <person name="Dubois J."/>
            <person name="Rosenthal A."/>
            <person name="Platzer M."/>
            <person name="Nyakatura G."/>
            <person name="Taudien S."/>
            <person name="Rump A."/>
            <person name="Yang H."/>
            <person name="Yu J."/>
            <person name="Wang J."/>
            <person name="Huang G."/>
            <person name="Gu J."/>
            <person name="Hood L."/>
            <person name="Rowen L."/>
            <person name="Madan A."/>
            <person name="Qin S."/>
            <person name="Davis R.W."/>
            <person name="Federspiel N.A."/>
            <person name="Abola A.P."/>
            <person name="Proctor M.J."/>
            <person name="Myers R.M."/>
            <person name="Schmutz J."/>
            <person name="Dickson M."/>
            <person name="Grimwood J."/>
            <person name="Cox D.R."/>
            <person name="Olson M.V."/>
            <person name="Kaul R."/>
            <person name="Raymond C."/>
            <person name="Shimizu N."/>
            <person name="Kawasaki K."/>
            <person name="Minoshima S."/>
            <person name="Evans G.A."/>
            <person name="Athanasiou M."/>
            <person name="Schultz R."/>
            <person name="Roe B.A."/>
            <person name="Chen F."/>
            <person name="Pan H."/>
            <person name="Ramser J."/>
            <person name="Lehrach H."/>
            <person name="Reinhardt R."/>
            <person name="McCombie W.R."/>
            <person name="de la Bastide M."/>
            <person name="Dedhia N."/>
            <person name="Blocker H."/>
            <person name="Hornischer K."/>
            <person name="Nordsiek G."/>
            <person name="Agarwala R."/>
            <person name="Aravind L."/>
            <person name="Bailey J.A."/>
            <person name="Bateman A."/>
            <person name="Batzoglou S."/>
            <person name="Birney E."/>
            <person name="Bork P."/>
            <person name="Brown D.G."/>
            <person name="Burge C.B."/>
            <person name="Cerutti L."/>
            <person name="Chen H.C."/>
            <person name="Church D."/>
            <person name="Clamp M."/>
            <person name="Copley R.R."/>
            <person name="Doerks T."/>
            <person name="Eddy S.R."/>
            <person name="Eichler E.E."/>
            <person name="Furey T.S."/>
            <person name="Galagan J."/>
            <person name="Gilbert J.G."/>
            <person name="Harmon C."/>
            <person name="Hayashizaki Y."/>
            <person name="Haussler D."/>
            <person name="Hermjakob H."/>
            <person name="Hokamp K."/>
            <person name="Jang W."/>
            <person name="Johnson L.S."/>
            <person name="Jones T.A."/>
            <person name="Kasif S."/>
            <person name="Kaspryzk A."/>
            <person name="Kennedy S."/>
            <person name="Kent W.J."/>
            <person name="Kitts P."/>
            <person name="Koonin E.V."/>
            <person name="Korf I."/>
            <person name="Kulp D."/>
            <person name="Lancet D."/>
            <person name="Lowe T.M."/>
            <person name="McLysaght A."/>
            <person name="Mikkelsen T."/>
            <person name="Moran J.V."/>
            <person name="Mulder N."/>
            <person name="Pollara V.J."/>
            <person name="Ponting C.P."/>
            <person name="Schuler G."/>
            <person name="Schultz J."/>
            <person name="Slater G."/>
            <person name="Smit A.F."/>
            <person name="Stupka E."/>
            <person name="Szustakowski J."/>
            <person name="Thierry-Mieg D."/>
            <person name="Thierry-Mieg J."/>
            <person name="Wagner L."/>
            <person name="Wallis J."/>
            <person name="Wheeler R."/>
            <person name="Williams A."/>
            <person name="Wolf Y.I."/>
            <person name="Wolfe K.H."/>
            <person name="Yang S.P."/>
            <person name="Yeh R.F."/>
            <person name="Collins F."/>
            <person name="Guyer M.S."/>
            <person name="Peterson J."/>
            <person name="Felsenfeld A."/>
            <person name="Wetterstrand K.A."/>
            <person name="Patrinos A."/>
            <person name="Morgan M.J."/>
            <person name="de Jong P."/>
            <person name="Catanese J.J."/>
            <person name="Osoegawa K."/>
            <person name="Shizuya H."/>
            <person name="Choi S."/>
            <person name="Chen Y.J."/>
        </authorList>
    </citation>
    <scope>NUCLEOTIDE SEQUENCE [LARGE SCALE GENOMIC DNA]</scope>
</reference>
<feature type="compositionally biased region" description="Basic and acidic residues" evidence="5">
    <location>
        <begin position="17"/>
        <end position="33"/>
    </location>
</feature>
<dbReference type="EMBL" id="AC005041">
    <property type="status" value="NOT_ANNOTATED_CDS"/>
    <property type="molecule type" value="Genomic_DNA"/>
</dbReference>
<evidence type="ECO:0000313" key="7">
    <source>
        <dbReference type="EMBL" id="BAG65430.1"/>
    </source>
</evidence>
<comment type="similarity">
    <text evidence="3">Belongs to the glycosyl hydrolase 63 family.</text>
</comment>
<dbReference type="InterPro" id="IPR031631">
    <property type="entry name" value="Glyco_hydro_63N"/>
</dbReference>
<dbReference type="OrthoDB" id="410058at2759"/>
<evidence type="ECO:0007829" key="11">
    <source>
        <dbReference type="ProteomicsDB" id="B4E3B8"/>
    </source>
</evidence>
<feature type="domain" description="Glycosyl hydrolase family 63 N-terminal" evidence="6">
    <location>
        <begin position="94"/>
        <end position="122"/>
    </location>
</feature>
<reference evidence="8" key="2">
    <citation type="journal article" date="2004" name="Nature">
        <title>Finishing the euchromatic sequence of the human genome.</title>
        <authorList>
            <consortium name="International Human Genome Sequencing Consortium"/>
        </authorList>
    </citation>
    <scope>NUCLEOTIDE SEQUENCE [LARGE SCALE GENOMIC DNA]</scope>
</reference>